<comment type="similarity">
    <text evidence="1">Belongs to the actin family.</text>
</comment>
<evidence type="ECO:0000313" key="4">
    <source>
        <dbReference type="Proteomes" id="UP001140217"/>
    </source>
</evidence>
<feature type="region of interest" description="Disordered" evidence="2">
    <location>
        <begin position="327"/>
        <end position="407"/>
    </location>
</feature>
<proteinExistence type="inferred from homology"/>
<dbReference type="Proteomes" id="UP001140217">
    <property type="component" value="Unassembled WGS sequence"/>
</dbReference>
<dbReference type="SUPFAM" id="SSF53067">
    <property type="entry name" value="Actin-like ATPase domain"/>
    <property type="match status" value="2"/>
</dbReference>
<dbReference type="Pfam" id="PF00022">
    <property type="entry name" value="Actin"/>
    <property type="match status" value="1"/>
</dbReference>
<dbReference type="PANTHER" id="PTHR11937">
    <property type="entry name" value="ACTIN"/>
    <property type="match status" value="1"/>
</dbReference>
<feature type="region of interest" description="Disordered" evidence="2">
    <location>
        <begin position="791"/>
        <end position="829"/>
    </location>
</feature>
<comment type="caution">
    <text evidence="3">The sequence shown here is derived from an EMBL/GenBank/DDBJ whole genome shotgun (WGS) entry which is preliminary data.</text>
</comment>
<evidence type="ECO:0000256" key="1">
    <source>
        <dbReference type="RuleBase" id="RU000487"/>
    </source>
</evidence>
<dbReference type="Gene3D" id="3.90.640.10">
    <property type="entry name" value="Actin, Chain A, domain 4"/>
    <property type="match status" value="1"/>
</dbReference>
<evidence type="ECO:0000256" key="2">
    <source>
        <dbReference type="SAM" id="MobiDB-lite"/>
    </source>
</evidence>
<feature type="compositionally biased region" description="Low complexity" evidence="2">
    <location>
        <begin position="183"/>
        <end position="193"/>
    </location>
</feature>
<sequence>MSGFGSKIRKKYSWLPETNPAALSGEANPAPASGEANPPTSSAAGRGRGRGRGIRDRERDAAASGNSNGNGSGSSSAQAAAVDALGIVTQDVADGDAASVGSSSAAAAAAAAPAAQGVQAGRGRRRRSRKDSVDDLVRSRFITTMGAQRSDGSPPPLRRDAEHPPMAAITATVRDALAHEHSATATAAAAAAAPRARNGHRSAAHQHHHHHSHHSHHSHSHHHPNGGASSRRPPSPLQPQLGPIDSQYSFPAYTPLNPRNVTSTLRRSDQGIGAFAHPAAAASAAFEVPTGENVVVIHPGSRWLRIGRASDAVPRAVPHVIARRLRTRPAPAAHDNDSAAMDVDNVNTGNSSVDSAGNDSAGDGDDSAPATGNDNDSEDDSDNDDDDDDDNGDSDEDKASGEELSGADAVLKMLRTALKEHQRLSKRKAAPNAYAQVMTYNRKSKPEEIQDHNDPFRVEWIPSAEAAGDWVVGESALRLADPGEFSIRYPMRNGCFNIEDYAGPEDVLGDIQTIWEHALEAELGIRRRDLGAYGVVLVIPDIYSRPEVIALAEMLLRRMGFQRLLLQQSSALVTFGAGFSSACVVDVGAQKTSVCCVDEGYCAQESRVSTMCGGDDITRFLFNLLVRSNFPYREASLQRLSDWALLEDMRERFCTVNLSDVNIRLRDFFVRRPHEHTRKYTLKTYDEVYQAPLCLFYPEIMDALYRLPDYAASFANAHYPETYGESKPVSDVAVMPSQFGILPSRAIEVAASAADTAVAVVAEPAAIDSAAAAAADSGTVAAADGDASIDAVGGGSEGMAPGTESATPDATQQQQQQQQQPAAVASEPSVVRYVPDPDAQRSRMPLDAAITHSIAHAGSIDRAKKLYTSIVIVGGGVSFIPGFADVLASRLIHMRPSYLHGVDRADIVSAPRDLDPRVLAWKGGAVLSRLDCAREMWLSARDWADFGPRLLRDRLLFPW</sequence>
<feature type="region of interest" description="Disordered" evidence="2">
    <location>
        <begin position="181"/>
        <end position="263"/>
    </location>
</feature>
<dbReference type="SMART" id="SM00268">
    <property type="entry name" value="ACTIN"/>
    <property type="match status" value="1"/>
</dbReference>
<evidence type="ECO:0000313" key="3">
    <source>
        <dbReference type="EMBL" id="KAJ2780121.1"/>
    </source>
</evidence>
<dbReference type="OrthoDB" id="5572108at2759"/>
<gene>
    <name evidence="3" type="primary">ARP8</name>
    <name evidence="3" type="ORF">H4R18_003625</name>
</gene>
<feature type="compositionally biased region" description="Acidic residues" evidence="2">
    <location>
        <begin position="375"/>
        <end position="396"/>
    </location>
</feature>
<keyword evidence="4" id="KW-1185">Reference proteome</keyword>
<feature type="region of interest" description="Disordered" evidence="2">
    <location>
        <begin position="109"/>
        <end position="162"/>
    </location>
</feature>
<dbReference type="EMBL" id="JANBUL010000149">
    <property type="protein sequence ID" value="KAJ2780121.1"/>
    <property type="molecule type" value="Genomic_DNA"/>
</dbReference>
<dbReference type="CDD" id="cd10206">
    <property type="entry name" value="ASKHA_NBD_Arp8-like"/>
    <property type="match status" value="1"/>
</dbReference>
<feature type="compositionally biased region" description="Low complexity" evidence="2">
    <location>
        <begin position="62"/>
        <end position="79"/>
    </location>
</feature>
<dbReference type="InterPro" id="IPR043129">
    <property type="entry name" value="ATPase_NBD"/>
</dbReference>
<feature type="compositionally biased region" description="Low complexity" evidence="2">
    <location>
        <begin position="349"/>
        <end position="374"/>
    </location>
</feature>
<dbReference type="AlphaFoldDB" id="A0A9W8LHD8"/>
<accession>A0A9W8LHD8</accession>
<feature type="region of interest" description="Disordered" evidence="2">
    <location>
        <begin position="19"/>
        <end position="79"/>
    </location>
</feature>
<organism evidence="3 4">
    <name type="scientific">Coemansia javaensis</name>
    <dbReference type="NCBI Taxonomy" id="2761396"/>
    <lineage>
        <taxon>Eukaryota</taxon>
        <taxon>Fungi</taxon>
        <taxon>Fungi incertae sedis</taxon>
        <taxon>Zoopagomycota</taxon>
        <taxon>Kickxellomycotina</taxon>
        <taxon>Kickxellomycetes</taxon>
        <taxon>Kickxellales</taxon>
        <taxon>Kickxellaceae</taxon>
        <taxon>Coemansia</taxon>
    </lineage>
</organism>
<protein>
    <submittedName>
        <fullName evidence="3">Actin-like protein arp8</fullName>
    </submittedName>
</protein>
<feature type="compositionally biased region" description="Low complexity" evidence="2">
    <location>
        <begin position="109"/>
        <end position="121"/>
    </location>
</feature>
<dbReference type="InterPro" id="IPR004000">
    <property type="entry name" value="Actin"/>
</dbReference>
<feature type="compositionally biased region" description="Polar residues" evidence="2">
    <location>
        <begin position="141"/>
        <end position="151"/>
    </location>
</feature>
<feature type="compositionally biased region" description="Basic residues" evidence="2">
    <location>
        <begin position="197"/>
        <end position="224"/>
    </location>
</feature>
<dbReference type="Gene3D" id="3.30.420.40">
    <property type="match status" value="3"/>
</dbReference>
<name>A0A9W8LHD8_9FUNG</name>
<reference evidence="3" key="1">
    <citation type="submission" date="2022-07" db="EMBL/GenBank/DDBJ databases">
        <title>Phylogenomic reconstructions and comparative analyses of Kickxellomycotina fungi.</title>
        <authorList>
            <person name="Reynolds N.K."/>
            <person name="Stajich J.E."/>
            <person name="Barry K."/>
            <person name="Grigoriev I.V."/>
            <person name="Crous P."/>
            <person name="Smith M.E."/>
        </authorList>
    </citation>
    <scope>NUCLEOTIDE SEQUENCE</scope>
    <source>
        <strain evidence="3">NBRC 105414</strain>
    </source>
</reference>